<evidence type="ECO:0000259" key="15">
    <source>
        <dbReference type="Pfam" id="PF13603"/>
    </source>
</evidence>
<dbReference type="GO" id="GO:0005759">
    <property type="term" value="C:mitochondrial matrix"/>
    <property type="evidence" value="ECO:0007669"/>
    <property type="project" value="UniProtKB-SubCell"/>
</dbReference>
<keyword evidence="7 11" id="KW-0648">Protein biosynthesis</keyword>
<dbReference type="InterPro" id="IPR025709">
    <property type="entry name" value="Leu_tRNA-synth_edit"/>
</dbReference>
<dbReference type="PROSITE" id="PS00178">
    <property type="entry name" value="AA_TRNA_LIGASE_I"/>
    <property type="match status" value="1"/>
</dbReference>
<dbReference type="PANTHER" id="PTHR43740:SF2">
    <property type="entry name" value="LEUCINE--TRNA LIGASE, MITOCHONDRIAL"/>
    <property type="match status" value="1"/>
</dbReference>
<dbReference type="EMBL" id="HG316464">
    <property type="protein sequence ID" value="CDF91370.1"/>
    <property type="molecule type" value="Genomic_DNA"/>
</dbReference>
<dbReference type="InterPro" id="IPR001412">
    <property type="entry name" value="aa-tRNA-synth_I_CS"/>
</dbReference>
<comment type="catalytic activity">
    <reaction evidence="10">
        <text>tRNA(Leu) + L-leucine + ATP = L-leucyl-tRNA(Leu) + AMP + diphosphate</text>
        <dbReference type="Rhea" id="RHEA:11688"/>
        <dbReference type="Rhea" id="RHEA-COMP:9613"/>
        <dbReference type="Rhea" id="RHEA-COMP:9622"/>
        <dbReference type="ChEBI" id="CHEBI:30616"/>
        <dbReference type="ChEBI" id="CHEBI:33019"/>
        <dbReference type="ChEBI" id="CHEBI:57427"/>
        <dbReference type="ChEBI" id="CHEBI:78442"/>
        <dbReference type="ChEBI" id="CHEBI:78494"/>
        <dbReference type="ChEBI" id="CHEBI:456215"/>
        <dbReference type="EC" id="6.1.1.4"/>
    </reaction>
</comment>
<dbReference type="SUPFAM" id="SSF52374">
    <property type="entry name" value="Nucleotidylyl transferase"/>
    <property type="match status" value="1"/>
</dbReference>
<dbReference type="Gene3D" id="3.40.50.620">
    <property type="entry name" value="HUPs"/>
    <property type="match status" value="2"/>
</dbReference>
<comment type="similarity">
    <text evidence="2 11">Belongs to the class-I aminoacyl-tRNA synthetase family.</text>
</comment>
<dbReference type="InterPro" id="IPR009080">
    <property type="entry name" value="tRNAsynth_Ia_anticodon-bd"/>
</dbReference>
<keyword evidence="6 11" id="KW-0067">ATP-binding</keyword>
<keyword evidence="5 11" id="KW-0547">Nucleotide-binding</keyword>
<dbReference type="Gene3D" id="1.10.730.10">
    <property type="entry name" value="Isoleucyl-tRNA Synthetase, Domain 1"/>
    <property type="match status" value="1"/>
</dbReference>
<protein>
    <recommendedName>
        <fullName evidence="3">leucine--tRNA ligase</fullName>
        <ecNumber evidence="3">6.1.1.4</ecNumber>
    </recommendedName>
    <alternativeName>
        <fullName evidence="9">Leucyl-tRNA synthetase</fullName>
    </alternativeName>
</protein>
<evidence type="ECO:0000259" key="13">
    <source>
        <dbReference type="Pfam" id="PF08264"/>
    </source>
</evidence>
<dbReference type="InterPro" id="IPR002302">
    <property type="entry name" value="Leu-tRNA-ligase"/>
</dbReference>
<evidence type="ECO:0000256" key="6">
    <source>
        <dbReference type="ARBA" id="ARBA00022840"/>
    </source>
</evidence>
<dbReference type="FunFam" id="1.10.730.10:FF:000002">
    <property type="entry name" value="Leucine--tRNA ligase"/>
    <property type="match status" value="1"/>
</dbReference>
<dbReference type="OrthoDB" id="15954at2759"/>
<dbReference type="GO" id="GO:0005524">
    <property type="term" value="F:ATP binding"/>
    <property type="evidence" value="ECO:0007669"/>
    <property type="project" value="UniProtKB-KW"/>
</dbReference>
<dbReference type="Proteomes" id="UP000019375">
    <property type="component" value="Unassembled WGS sequence"/>
</dbReference>
<dbReference type="GO" id="GO:0004823">
    <property type="term" value="F:leucine-tRNA ligase activity"/>
    <property type="evidence" value="ECO:0007669"/>
    <property type="project" value="UniProtKB-EC"/>
</dbReference>
<feature type="domain" description="Aminoacyl-tRNA synthetase class Ia" evidence="12">
    <location>
        <begin position="638"/>
        <end position="679"/>
    </location>
</feature>
<dbReference type="CDD" id="cd00812">
    <property type="entry name" value="LeuRS_core"/>
    <property type="match status" value="1"/>
</dbReference>
<dbReference type="FunFam" id="3.40.50.620:FF:000100">
    <property type="entry name" value="probable leucine--tRNA ligase, mitochondrial"/>
    <property type="match status" value="1"/>
</dbReference>
<evidence type="ECO:0000256" key="7">
    <source>
        <dbReference type="ARBA" id="ARBA00022917"/>
    </source>
</evidence>
<feature type="domain" description="Methionyl/Leucyl tRNA synthetase" evidence="14">
    <location>
        <begin position="54"/>
        <end position="191"/>
    </location>
</feature>
<gene>
    <name evidence="16" type="ORF">BN860_01332g</name>
</gene>
<reference evidence="17" key="1">
    <citation type="journal article" date="2013" name="Genome Announc.">
        <title>Genome sequence of the food spoilage yeast Zygosaccharomyces bailii CLIB 213(T).</title>
        <authorList>
            <person name="Galeote V."/>
            <person name="Bigey F."/>
            <person name="Devillers H."/>
            <person name="Neuveglise C."/>
            <person name="Dequin S."/>
        </authorList>
    </citation>
    <scope>NUCLEOTIDE SEQUENCE [LARGE SCALE GENOMIC DNA]</scope>
    <source>
        <strain evidence="17">CLIB 213 / ATCC 58445 / CBS 680 / CCRC 21525 / NBRC 1098 / NCYC 1416 / NRRL Y-2227</strain>
    </source>
</reference>
<feature type="domain" description="Leucyl-tRNA synthetase editing" evidence="15">
    <location>
        <begin position="240"/>
        <end position="420"/>
    </location>
</feature>
<feature type="domain" description="Methionyl/Valyl/Leucyl/Isoleucyl-tRNA synthetase anticodon-binding" evidence="13">
    <location>
        <begin position="724"/>
        <end position="837"/>
    </location>
</feature>
<dbReference type="InterPro" id="IPR014729">
    <property type="entry name" value="Rossmann-like_a/b/a_fold"/>
</dbReference>
<dbReference type="EC" id="6.1.1.4" evidence="3"/>
<evidence type="ECO:0000256" key="5">
    <source>
        <dbReference type="ARBA" id="ARBA00022741"/>
    </source>
</evidence>
<evidence type="ECO:0000256" key="9">
    <source>
        <dbReference type="ARBA" id="ARBA00030520"/>
    </source>
</evidence>
<evidence type="ECO:0000259" key="12">
    <source>
        <dbReference type="Pfam" id="PF00133"/>
    </source>
</evidence>
<dbReference type="Pfam" id="PF08264">
    <property type="entry name" value="Anticodon_1"/>
    <property type="match status" value="1"/>
</dbReference>
<dbReference type="FunFam" id="3.40.50.620:FF:000003">
    <property type="entry name" value="Leucine--tRNA ligase"/>
    <property type="match status" value="1"/>
</dbReference>
<dbReference type="SUPFAM" id="SSF47323">
    <property type="entry name" value="Anticodon-binding domain of a subclass of class I aminoacyl-tRNA synthetases"/>
    <property type="match status" value="1"/>
</dbReference>
<evidence type="ECO:0000256" key="1">
    <source>
        <dbReference type="ARBA" id="ARBA00004305"/>
    </source>
</evidence>
<dbReference type="Pfam" id="PF00133">
    <property type="entry name" value="tRNA-synt_1"/>
    <property type="match status" value="2"/>
</dbReference>
<evidence type="ECO:0000313" key="17">
    <source>
        <dbReference type="Proteomes" id="UP000019375"/>
    </source>
</evidence>
<evidence type="ECO:0000256" key="10">
    <source>
        <dbReference type="ARBA" id="ARBA00047469"/>
    </source>
</evidence>
<evidence type="ECO:0000256" key="3">
    <source>
        <dbReference type="ARBA" id="ARBA00013164"/>
    </source>
</evidence>
<name>A0A8J2TA73_ZYGB2</name>
<dbReference type="GO" id="GO:0032543">
    <property type="term" value="P:mitochondrial translation"/>
    <property type="evidence" value="ECO:0007669"/>
    <property type="project" value="TreeGrafter"/>
</dbReference>
<dbReference type="Pfam" id="PF13603">
    <property type="entry name" value="tRNA-synt_1_2"/>
    <property type="match status" value="1"/>
</dbReference>
<organism evidence="16 17">
    <name type="scientific">Zygosaccharomyces bailii (strain CLIB 213 / ATCC 58445 / CBS 680 / BCRC 21525 / NBRC 1098 / NCYC 1416 / NRRL Y-2227)</name>
    <dbReference type="NCBI Taxonomy" id="1333698"/>
    <lineage>
        <taxon>Eukaryota</taxon>
        <taxon>Fungi</taxon>
        <taxon>Dikarya</taxon>
        <taxon>Ascomycota</taxon>
        <taxon>Saccharomycotina</taxon>
        <taxon>Saccharomycetes</taxon>
        <taxon>Saccharomycetales</taxon>
        <taxon>Saccharomycetaceae</taxon>
        <taxon>Zygosaccharomyces</taxon>
    </lineage>
</organism>
<keyword evidence="17" id="KW-1185">Reference proteome</keyword>
<dbReference type="InterPro" id="IPR009008">
    <property type="entry name" value="Val/Leu/Ile-tRNA-synth_edit"/>
</dbReference>
<dbReference type="SUPFAM" id="SSF50677">
    <property type="entry name" value="ValRS/IleRS/LeuRS editing domain"/>
    <property type="match status" value="1"/>
</dbReference>
<dbReference type="GO" id="GO:0002161">
    <property type="term" value="F:aminoacyl-tRNA deacylase activity"/>
    <property type="evidence" value="ECO:0007669"/>
    <property type="project" value="InterPro"/>
</dbReference>
<dbReference type="PANTHER" id="PTHR43740">
    <property type="entry name" value="LEUCYL-TRNA SYNTHETASE"/>
    <property type="match status" value="1"/>
</dbReference>
<dbReference type="InterPro" id="IPR013155">
    <property type="entry name" value="M/V/L/I-tRNA-synth_anticd-bd"/>
</dbReference>
<evidence type="ECO:0000256" key="2">
    <source>
        <dbReference type="ARBA" id="ARBA00005594"/>
    </source>
</evidence>
<evidence type="ECO:0000313" key="16">
    <source>
        <dbReference type="EMBL" id="CDF91370.1"/>
    </source>
</evidence>
<dbReference type="GO" id="GO:0006429">
    <property type="term" value="P:leucyl-tRNA aminoacylation"/>
    <property type="evidence" value="ECO:0007669"/>
    <property type="project" value="InterPro"/>
</dbReference>
<dbReference type="InterPro" id="IPR015413">
    <property type="entry name" value="Methionyl/Leucyl_tRNA_Synth"/>
</dbReference>
<proteinExistence type="inferred from homology"/>
<keyword evidence="8 11" id="KW-0030">Aminoacyl-tRNA synthetase</keyword>
<comment type="subcellular location">
    <subcellularLocation>
        <location evidence="1">Mitochondrion matrix</location>
    </subcellularLocation>
</comment>
<dbReference type="NCBIfam" id="TIGR00396">
    <property type="entry name" value="leuS_bact"/>
    <property type="match status" value="1"/>
</dbReference>
<dbReference type="HAMAP" id="MF_00049_B">
    <property type="entry name" value="Leu_tRNA_synth_B"/>
    <property type="match status" value="1"/>
</dbReference>
<dbReference type="InterPro" id="IPR002300">
    <property type="entry name" value="aa-tRNA-synth_Ia"/>
</dbReference>
<evidence type="ECO:0000256" key="11">
    <source>
        <dbReference type="RuleBase" id="RU363035"/>
    </source>
</evidence>
<evidence type="ECO:0000256" key="4">
    <source>
        <dbReference type="ARBA" id="ARBA00022598"/>
    </source>
</evidence>
<dbReference type="AlphaFoldDB" id="A0A8J2TA73"/>
<feature type="domain" description="Aminoacyl-tRNA synthetase class Ia" evidence="12">
    <location>
        <begin position="434"/>
        <end position="593"/>
    </location>
</feature>
<keyword evidence="4 11" id="KW-0436">Ligase</keyword>
<evidence type="ECO:0000256" key="8">
    <source>
        <dbReference type="ARBA" id="ARBA00023146"/>
    </source>
</evidence>
<sequence length="891" mass="101104">MSIRILRLHIRCYSSCLPKLAATKNLNQLGEKWKSKTLQPTILSNRNKNDRGIYILSQFPYPSGTLHMGHVRVYVISDSLSRFYRQNGYNVIHPMGWDAFGLPAENAAIDRGIDPADWTRTNIFKMKAQMGNMLASFDWQRELATCDPEYYKFTQMIFLELFKHGMAYRKEAEINWDPVDKTVLANEQVDSNGRSWRSGAVVQKKQLSQWFLGITQFAHELNRDLKMLTKWPTKVKSMQRHWIGESHGTQISFAIDKTEHEHIDVFTTRCETIFSAQYLALAINHPLVKKYATSDPSLHDFINENKDLPKDSKRGHLLASVLAENPLTGLKIPVYAATYVLGEYGESAVMGVPAHDERDYEFWNQNCPGKPIVPCLEPTNGCPDSATLPYTARDTLMGSIAGVYKGLSSQEARQKISENLQALYVGGPKVQYRLRDWLISRQRYWGAPIPIIHCDDCGIVPVPERDLPVVLPTVKGLKSKGNPLSQIPEFVNVNCPSCGKPAKRETDTMDTFMDSSWYYFRYLDPKNRQFPFGFEAASKHLPVDLYIGGVEHAILHMLYSRFIAKFLGSIGMWEGSSNNFEPFKQLVTQGMVQGKTYIDPDNGGFLKPSDLEFLSNSELKQEKVVIKASGKEPRISFEKMSKSKHNGVDPNKIIGKYGPDAVRAHILFLAPISESLNWDESKIVGVERWLHKLLNLSSIVAAKDVHKVDLKTPPNLNDAEIKFHNEIQKLLKSITDSFSNSLSLNTVVSDYMKFTNALDEAVKTNVVRDSIALQNMQKLIKVIYPVVPSISEEAREILNQGQNWNWDSNSWPHNEPLIESNTMDFQIVVNGKARFIYSTRKDFLDAGTEKVIAELLTLPNGAKYLAKKDIRKIIMKKRVISFILADGEKKI</sequence>
<evidence type="ECO:0000259" key="14">
    <source>
        <dbReference type="Pfam" id="PF09334"/>
    </source>
</evidence>
<dbReference type="PRINTS" id="PR00985">
    <property type="entry name" value="TRNASYNTHLEU"/>
</dbReference>
<accession>A0A8J2TA73</accession>
<dbReference type="Pfam" id="PF09334">
    <property type="entry name" value="tRNA-synt_1g"/>
    <property type="match status" value="1"/>
</dbReference>